<dbReference type="PANTHER" id="PTHR28621:SF1">
    <property type="entry name" value="SELENOPROTEIN S"/>
    <property type="match status" value="1"/>
</dbReference>
<keyword evidence="9 11" id="KW-0472">Membrane</keyword>
<feature type="transmembrane region" description="Helical" evidence="11">
    <location>
        <begin position="32"/>
        <end position="57"/>
    </location>
</feature>
<evidence type="ECO:0000256" key="8">
    <source>
        <dbReference type="ARBA" id="ARBA00022989"/>
    </source>
</evidence>
<evidence type="ECO:0000256" key="6">
    <source>
        <dbReference type="ARBA" id="ARBA00022824"/>
    </source>
</evidence>
<gene>
    <name evidence="12" type="primary">sels</name>
    <name evidence="12" type="ORF">CM83_86555</name>
    <name evidence="14" type="ORF">g.70036</name>
</gene>
<evidence type="ECO:0000256" key="4">
    <source>
        <dbReference type="ARBA" id="ARBA00022490"/>
    </source>
</evidence>
<keyword evidence="6" id="KW-0256">Endoplasmic reticulum</keyword>
<accession>A0A0A9WU01</accession>
<keyword evidence="4" id="KW-0963">Cytoplasm</keyword>
<evidence type="ECO:0000313" key="13">
    <source>
        <dbReference type="EMBL" id="JAG63851.1"/>
    </source>
</evidence>
<dbReference type="EMBL" id="GBRD01001970">
    <property type="protein sequence ID" value="JAG63851.1"/>
    <property type="molecule type" value="Transcribed_RNA"/>
</dbReference>
<name>A0A0A9WU01_LYGHE</name>
<reference evidence="14" key="4">
    <citation type="journal article" date="2016" name="Gigascience">
        <title>De novo construction of an expanded transcriptome assembly for the western tarnished plant bug, Lygus hesperus.</title>
        <authorList>
            <person name="Tassone E.E."/>
            <person name="Geib S.M."/>
            <person name="Hall B."/>
            <person name="Fabrick J.A."/>
            <person name="Brent C.S."/>
            <person name="Hull J.J."/>
        </authorList>
    </citation>
    <scope>NUCLEOTIDE SEQUENCE</scope>
</reference>
<dbReference type="EMBL" id="GBHO01032370">
    <property type="protein sequence ID" value="JAG11234.1"/>
    <property type="molecule type" value="Transcribed_RNA"/>
</dbReference>
<evidence type="ECO:0000313" key="14">
    <source>
        <dbReference type="EMBL" id="JAQ04022.1"/>
    </source>
</evidence>
<dbReference type="GO" id="GO:0030970">
    <property type="term" value="P:retrograde protein transport, ER to cytosol"/>
    <property type="evidence" value="ECO:0007669"/>
    <property type="project" value="TreeGrafter"/>
</dbReference>
<feature type="region of interest" description="Disordered" evidence="10">
    <location>
        <begin position="111"/>
        <end position="188"/>
    </location>
</feature>
<dbReference type="PANTHER" id="PTHR28621">
    <property type="entry name" value="SELENOPROTEIN S"/>
    <property type="match status" value="1"/>
</dbReference>
<evidence type="ECO:0000256" key="5">
    <source>
        <dbReference type="ARBA" id="ARBA00022692"/>
    </source>
</evidence>
<comment type="subcellular location">
    <subcellularLocation>
        <location evidence="2">Cytoplasm</location>
    </subcellularLocation>
    <subcellularLocation>
        <location evidence="1">Endoplasmic reticulum membrane</location>
        <topology evidence="1">Single-pass membrane protein</topology>
    </subcellularLocation>
</comment>
<evidence type="ECO:0000313" key="12">
    <source>
        <dbReference type="EMBL" id="JAG11234.1"/>
    </source>
</evidence>
<evidence type="ECO:0000256" key="2">
    <source>
        <dbReference type="ARBA" id="ARBA00004496"/>
    </source>
</evidence>
<reference evidence="12" key="1">
    <citation type="journal article" date="2014" name="PLoS ONE">
        <title>Transcriptome-Based Identification of ABC Transporters in the Western Tarnished Plant Bug Lygus hesperus.</title>
        <authorList>
            <person name="Hull J.J."/>
            <person name="Chaney K."/>
            <person name="Geib S.M."/>
            <person name="Fabrick J.A."/>
            <person name="Brent C.S."/>
            <person name="Walsh D."/>
            <person name="Lavine L.C."/>
        </authorList>
    </citation>
    <scope>NUCLEOTIDE SEQUENCE</scope>
</reference>
<proteinExistence type="inferred from homology"/>
<keyword evidence="5 11" id="KW-0812">Transmembrane</keyword>
<evidence type="ECO:0000256" key="3">
    <source>
        <dbReference type="ARBA" id="ARBA00011034"/>
    </source>
</evidence>
<dbReference type="GO" id="GO:0036513">
    <property type="term" value="C:Derlin-1 retrotranslocation complex"/>
    <property type="evidence" value="ECO:0007669"/>
    <property type="project" value="TreeGrafter"/>
</dbReference>
<dbReference type="Gene3D" id="6.10.250.2950">
    <property type="match status" value="1"/>
</dbReference>
<reference evidence="12" key="2">
    <citation type="submission" date="2014-07" db="EMBL/GenBank/DDBJ databases">
        <authorList>
            <person name="Hull J."/>
        </authorList>
    </citation>
    <scope>NUCLEOTIDE SEQUENCE</scope>
</reference>
<feature type="compositionally biased region" description="Basic and acidic residues" evidence="10">
    <location>
        <begin position="111"/>
        <end position="128"/>
    </location>
</feature>
<feature type="compositionally biased region" description="Low complexity" evidence="10">
    <location>
        <begin position="144"/>
        <end position="156"/>
    </location>
</feature>
<dbReference type="Pfam" id="PF06936">
    <property type="entry name" value="Selenoprotein_S"/>
    <property type="match status" value="1"/>
</dbReference>
<dbReference type="AlphaFoldDB" id="A0A0A9WU01"/>
<keyword evidence="8 11" id="KW-1133">Transmembrane helix</keyword>
<keyword evidence="7" id="KW-0712">Selenocysteine</keyword>
<organism evidence="12">
    <name type="scientific">Lygus hesperus</name>
    <name type="common">Western plant bug</name>
    <dbReference type="NCBI Taxonomy" id="30085"/>
    <lineage>
        <taxon>Eukaryota</taxon>
        <taxon>Metazoa</taxon>
        <taxon>Ecdysozoa</taxon>
        <taxon>Arthropoda</taxon>
        <taxon>Hexapoda</taxon>
        <taxon>Insecta</taxon>
        <taxon>Pterygota</taxon>
        <taxon>Neoptera</taxon>
        <taxon>Paraneoptera</taxon>
        <taxon>Hemiptera</taxon>
        <taxon>Heteroptera</taxon>
        <taxon>Panheteroptera</taxon>
        <taxon>Cimicomorpha</taxon>
        <taxon>Miridae</taxon>
        <taxon>Mirini</taxon>
        <taxon>Lygus</taxon>
    </lineage>
</organism>
<reference evidence="13" key="3">
    <citation type="submission" date="2014-09" db="EMBL/GenBank/DDBJ databases">
        <authorList>
            <person name="Magalhaes I.L.F."/>
            <person name="Oliveira U."/>
            <person name="Santos F.R."/>
            <person name="Vidigal T.H.D.A."/>
            <person name="Brescovit A.D."/>
            <person name="Santos A.J."/>
        </authorList>
    </citation>
    <scope>NUCLEOTIDE SEQUENCE</scope>
</reference>
<comment type="similarity">
    <text evidence="3">Belongs to the selenoprotein S family.</text>
</comment>
<dbReference type="InterPro" id="IPR009703">
    <property type="entry name" value="Selenoprotein_S"/>
</dbReference>
<sequence length="188" mass="21082">MEMEVEDEFLEIEGPSVPTSTMTKLLGIPFMIWNFASSILIAYGWYLFGLVVLYGAFRHKIEATYMKWRRRRDEFEYAAKYHKDSELARSRMEAVIAAREKMQREHELKAAEAERKRLEREEKKKAERAAALQDGVGPYRVGEASSASGASTSSKSLRADYFPLSGDTGSGGYKAPKKSCCKKGGGCG</sequence>
<evidence type="ECO:0000256" key="10">
    <source>
        <dbReference type="SAM" id="MobiDB-lite"/>
    </source>
</evidence>
<protein>
    <submittedName>
        <fullName evidence="12">Selenoprotein S</fullName>
    </submittedName>
</protein>
<evidence type="ECO:0000256" key="1">
    <source>
        <dbReference type="ARBA" id="ARBA00004389"/>
    </source>
</evidence>
<dbReference type="GO" id="GO:0036502">
    <property type="term" value="C:Derlin-1-VIMP complex"/>
    <property type="evidence" value="ECO:0007669"/>
    <property type="project" value="TreeGrafter"/>
</dbReference>
<dbReference type="GO" id="GO:0030968">
    <property type="term" value="P:endoplasmic reticulum unfolded protein response"/>
    <property type="evidence" value="ECO:0007669"/>
    <property type="project" value="TreeGrafter"/>
</dbReference>
<evidence type="ECO:0000256" key="11">
    <source>
        <dbReference type="SAM" id="Phobius"/>
    </source>
</evidence>
<evidence type="ECO:0000256" key="9">
    <source>
        <dbReference type="ARBA" id="ARBA00023136"/>
    </source>
</evidence>
<dbReference type="EMBL" id="GDHC01014607">
    <property type="protein sequence ID" value="JAQ04022.1"/>
    <property type="molecule type" value="Transcribed_RNA"/>
</dbReference>
<evidence type="ECO:0000256" key="7">
    <source>
        <dbReference type="ARBA" id="ARBA00022933"/>
    </source>
</evidence>